<dbReference type="OrthoDB" id="331046at2"/>
<organism evidence="1 2">
    <name type="scientific">Leptospira ilyithenensis</name>
    <dbReference type="NCBI Taxonomy" id="2484901"/>
    <lineage>
        <taxon>Bacteria</taxon>
        <taxon>Pseudomonadati</taxon>
        <taxon>Spirochaetota</taxon>
        <taxon>Spirochaetia</taxon>
        <taxon>Leptospirales</taxon>
        <taxon>Leptospiraceae</taxon>
        <taxon>Leptospira</taxon>
    </lineage>
</organism>
<sequence length="103" mass="12274">MSISERQLELIKESAHLLVREINLTNEEAIQLISRCIKKELTKRNITMEMLNISPKPDRTSFIRAVVQHVQDAIQENPYWRTKHLNKSIESFYKVLHDTWTRE</sequence>
<evidence type="ECO:0000313" key="1">
    <source>
        <dbReference type="EMBL" id="TGN10459.1"/>
    </source>
</evidence>
<gene>
    <name evidence="1" type="ORF">EHS11_09205</name>
</gene>
<dbReference type="Proteomes" id="UP000298264">
    <property type="component" value="Unassembled WGS sequence"/>
</dbReference>
<name>A0A4R9LNQ3_9LEPT</name>
<protein>
    <submittedName>
        <fullName evidence="1">Uncharacterized protein</fullName>
    </submittedName>
</protein>
<dbReference type="AlphaFoldDB" id="A0A4R9LNQ3"/>
<reference evidence="1" key="1">
    <citation type="journal article" date="2019" name="PLoS Negl. Trop. Dis.">
        <title>Revisiting the worldwide diversity of Leptospira species in the environment.</title>
        <authorList>
            <person name="Vincent A.T."/>
            <person name="Schiettekatte O."/>
            <person name="Bourhy P."/>
            <person name="Veyrier F.J."/>
            <person name="Picardeau M."/>
        </authorList>
    </citation>
    <scope>NUCLEOTIDE SEQUENCE [LARGE SCALE GENOMIC DNA]</scope>
    <source>
        <strain evidence="1">201400974</strain>
    </source>
</reference>
<evidence type="ECO:0000313" key="2">
    <source>
        <dbReference type="Proteomes" id="UP000298264"/>
    </source>
</evidence>
<comment type="caution">
    <text evidence="1">The sequence shown here is derived from an EMBL/GenBank/DDBJ whole genome shotgun (WGS) entry which is preliminary data.</text>
</comment>
<dbReference type="EMBL" id="RQHV01000043">
    <property type="protein sequence ID" value="TGN10459.1"/>
    <property type="molecule type" value="Genomic_DNA"/>
</dbReference>
<accession>A0A4R9LNQ3</accession>
<proteinExistence type="predicted"/>
<dbReference type="RefSeq" id="WP_135764093.1">
    <property type="nucleotide sequence ID" value="NZ_RQHV01000043.1"/>
</dbReference>
<keyword evidence="2" id="KW-1185">Reference proteome</keyword>